<evidence type="ECO:0000313" key="3">
    <source>
        <dbReference type="Proteomes" id="UP000499080"/>
    </source>
</evidence>
<gene>
    <name evidence="2" type="ORF">AVEN_212327_1</name>
</gene>
<dbReference type="Proteomes" id="UP000499080">
    <property type="component" value="Unassembled WGS sequence"/>
</dbReference>
<protein>
    <submittedName>
        <fullName evidence="2">Uncharacterized protein</fullName>
    </submittedName>
</protein>
<dbReference type="EMBL" id="BGPR01000765">
    <property type="protein sequence ID" value="GBM34618.1"/>
    <property type="molecule type" value="Genomic_DNA"/>
</dbReference>
<comment type="caution">
    <text evidence="2">The sequence shown here is derived from an EMBL/GenBank/DDBJ whole genome shotgun (WGS) entry which is preliminary data.</text>
</comment>
<evidence type="ECO:0000313" key="2">
    <source>
        <dbReference type="EMBL" id="GBM34618.1"/>
    </source>
</evidence>
<name>A0A4Y2F268_ARAVE</name>
<dbReference type="OrthoDB" id="6437659at2759"/>
<dbReference type="AlphaFoldDB" id="A0A4Y2F268"/>
<keyword evidence="3" id="KW-1185">Reference proteome</keyword>
<keyword evidence="1" id="KW-0472">Membrane</keyword>
<feature type="transmembrane region" description="Helical" evidence="1">
    <location>
        <begin position="30"/>
        <end position="51"/>
    </location>
</feature>
<accession>A0A4Y2F268</accession>
<evidence type="ECO:0000256" key="1">
    <source>
        <dbReference type="SAM" id="Phobius"/>
    </source>
</evidence>
<keyword evidence="1" id="KW-0812">Transmembrane</keyword>
<sequence>MNDWPETWDGYDSESGRRTRDFVPKLNRKFLVLSKYLIFFLSGHGPFPYYLNRFKKLNSSLCPCGSIEDVDHYAFRFQYTKDFHLKEPITAHRQAWFKNLQENRGVFGN</sequence>
<organism evidence="2 3">
    <name type="scientific">Araneus ventricosus</name>
    <name type="common">Orbweaver spider</name>
    <name type="synonym">Epeira ventricosa</name>
    <dbReference type="NCBI Taxonomy" id="182803"/>
    <lineage>
        <taxon>Eukaryota</taxon>
        <taxon>Metazoa</taxon>
        <taxon>Ecdysozoa</taxon>
        <taxon>Arthropoda</taxon>
        <taxon>Chelicerata</taxon>
        <taxon>Arachnida</taxon>
        <taxon>Araneae</taxon>
        <taxon>Araneomorphae</taxon>
        <taxon>Entelegynae</taxon>
        <taxon>Araneoidea</taxon>
        <taxon>Araneidae</taxon>
        <taxon>Araneus</taxon>
    </lineage>
</organism>
<keyword evidence="1" id="KW-1133">Transmembrane helix</keyword>
<reference evidence="2 3" key="1">
    <citation type="journal article" date="2019" name="Sci. Rep.">
        <title>Orb-weaving spider Araneus ventricosus genome elucidates the spidroin gene catalogue.</title>
        <authorList>
            <person name="Kono N."/>
            <person name="Nakamura H."/>
            <person name="Ohtoshi R."/>
            <person name="Moran D.A.P."/>
            <person name="Shinohara A."/>
            <person name="Yoshida Y."/>
            <person name="Fujiwara M."/>
            <person name="Mori M."/>
            <person name="Tomita M."/>
            <person name="Arakawa K."/>
        </authorList>
    </citation>
    <scope>NUCLEOTIDE SEQUENCE [LARGE SCALE GENOMIC DNA]</scope>
</reference>
<proteinExistence type="predicted"/>